<keyword evidence="3" id="KW-1185">Reference proteome</keyword>
<dbReference type="EMBL" id="JACTNZ010000009">
    <property type="protein sequence ID" value="KAG5533289.1"/>
    <property type="molecule type" value="Genomic_DNA"/>
</dbReference>
<reference evidence="2" key="1">
    <citation type="submission" date="2020-08" db="EMBL/GenBank/DDBJ databases">
        <title>Plant Genome Project.</title>
        <authorList>
            <person name="Zhang R.-G."/>
        </authorList>
    </citation>
    <scope>NUCLEOTIDE SEQUENCE</scope>
    <source>
        <strain evidence="2">WSP0</strain>
        <tissue evidence="2">Leaf</tissue>
    </source>
</reference>
<dbReference type="AlphaFoldDB" id="A0AAV6J126"/>
<evidence type="ECO:0000313" key="3">
    <source>
        <dbReference type="Proteomes" id="UP000823749"/>
    </source>
</evidence>
<protein>
    <submittedName>
        <fullName evidence="2">Uncharacterized protein</fullName>
    </submittedName>
</protein>
<feature type="compositionally biased region" description="Polar residues" evidence="1">
    <location>
        <begin position="12"/>
        <end position="23"/>
    </location>
</feature>
<accession>A0AAV6J126</accession>
<proteinExistence type="predicted"/>
<comment type="caution">
    <text evidence="2">The sequence shown here is derived from an EMBL/GenBank/DDBJ whole genome shotgun (WGS) entry which is preliminary data.</text>
</comment>
<feature type="region of interest" description="Disordered" evidence="1">
    <location>
        <begin position="1"/>
        <end position="55"/>
    </location>
</feature>
<evidence type="ECO:0000256" key="1">
    <source>
        <dbReference type="SAM" id="MobiDB-lite"/>
    </source>
</evidence>
<evidence type="ECO:0000313" key="2">
    <source>
        <dbReference type="EMBL" id="KAG5533289.1"/>
    </source>
</evidence>
<sequence>MVTNDGFARGQLHQQQSTQSKNRNPPVDPLRIGSEPEVHLDPAGDRLLQGHRRKEYPGGGGGRLLALAHFSGLRFFAKSGSVADPDLGEAGLEGVWVGLGGGGIGVLGCGSGGSGRVGFGREEG</sequence>
<feature type="compositionally biased region" description="Basic and acidic residues" evidence="1">
    <location>
        <begin position="34"/>
        <end position="44"/>
    </location>
</feature>
<dbReference type="Proteomes" id="UP000823749">
    <property type="component" value="Chromosome 9"/>
</dbReference>
<name>A0AAV6J126_9ERIC</name>
<gene>
    <name evidence="2" type="ORF">RHGRI_027469</name>
</gene>
<organism evidence="2 3">
    <name type="scientific">Rhododendron griersonianum</name>
    <dbReference type="NCBI Taxonomy" id="479676"/>
    <lineage>
        <taxon>Eukaryota</taxon>
        <taxon>Viridiplantae</taxon>
        <taxon>Streptophyta</taxon>
        <taxon>Embryophyta</taxon>
        <taxon>Tracheophyta</taxon>
        <taxon>Spermatophyta</taxon>
        <taxon>Magnoliopsida</taxon>
        <taxon>eudicotyledons</taxon>
        <taxon>Gunneridae</taxon>
        <taxon>Pentapetalae</taxon>
        <taxon>asterids</taxon>
        <taxon>Ericales</taxon>
        <taxon>Ericaceae</taxon>
        <taxon>Ericoideae</taxon>
        <taxon>Rhodoreae</taxon>
        <taxon>Rhododendron</taxon>
    </lineage>
</organism>